<feature type="region of interest" description="Disordered" evidence="4">
    <location>
        <begin position="540"/>
        <end position="567"/>
    </location>
</feature>
<keyword evidence="9" id="KW-1185">Reference proteome</keyword>
<evidence type="ECO:0000259" key="7">
    <source>
        <dbReference type="Pfam" id="PF03958"/>
    </source>
</evidence>
<reference evidence="8" key="1">
    <citation type="journal article" date="2014" name="Int. J. Syst. Evol. Microbiol.">
        <title>Complete genome sequence of Corynebacterium casei LMG S-19264T (=DSM 44701T), isolated from a smear-ripened cheese.</title>
        <authorList>
            <consortium name="US DOE Joint Genome Institute (JGI-PGF)"/>
            <person name="Walter F."/>
            <person name="Albersmeier A."/>
            <person name="Kalinowski J."/>
            <person name="Ruckert C."/>
        </authorList>
    </citation>
    <scope>NUCLEOTIDE SEQUENCE</scope>
    <source>
        <strain evidence="8">JCM 31311</strain>
    </source>
</reference>
<comment type="subcellular location">
    <subcellularLocation>
        <location evidence="3">Cell outer membrane</location>
    </subcellularLocation>
</comment>
<dbReference type="InterPro" id="IPR038591">
    <property type="entry name" value="NolW-like_sf"/>
</dbReference>
<feature type="region of interest" description="Disordered" evidence="4">
    <location>
        <begin position="863"/>
        <end position="888"/>
    </location>
</feature>
<feature type="region of interest" description="Disordered" evidence="4">
    <location>
        <begin position="829"/>
        <end position="848"/>
    </location>
</feature>
<dbReference type="InterPro" id="IPR005644">
    <property type="entry name" value="NolW-like"/>
</dbReference>
<evidence type="ECO:0000256" key="2">
    <source>
        <dbReference type="RuleBase" id="RU004003"/>
    </source>
</evidence>
<dbReference type="AlphaFoldDB" id="A0A918C8F1"/>
<dbReference type="Pfam" id="PF00263">
    <property type="entry name" value="Secretin"/>
    <property type="match status" value="1"/>
</dbReference>
<evidence type="ECO:0000313" key="8">
    <source>
        <dbReference type="EMBL" id="GGR10062.1"/>
    </source>
</evidence>
<evidence type="ECO:0000313" key="9">
    <source>
        <dbReference type="Proteomes" id="UP000603865"/>
    </source>
</evidence>
<dbReference type="InterPro" id="IPR004846">
    <property type="entry name" value="T2SS/T3SS_dom"/>
</dbReference>
<dbReference type="GO" id="GO:0015627">
    <property type="term" value="C:type II protein secretion system complex"/>
    <property type="evidence" value="ECO:0007669"/>
    <property type="project" value="TreeGrafter"/>
</dbReference>
<dbReference type="Gene3D" id="3.30.1370.120">
    <property type="match status" value="1"/>
</dbReference>
<feature type="domain" description="Type II/III secretion system secretin-like" evidence="6">
    <location>
        <begin position="663"/>
        <end position="820"/>
    </location>
</feature>
<reference evidence="8" key="2">
    <citation type="submission" date="2020-09" db="EMBL/GenBank/DDBJ databases">
        <authorList>
            <person name="Sun Q."/>
            <person name="Ohkuma M."/>
        </authorList>
    </citation>
    <scope>NUCLEOTIDE SEQUENCE</scope>
    <source>
        <strain evidence="8">JCM 31311</strain>
    </source>
</reference>
<feature type="signal peptide" evidence="5">
    <location>
        <begin position="1"/>
        <end position="22"/>
    </location>
</feature>
<evidence type="ECO:0000256" key="1">
    <source>
        <dbReference type="ARBA" id="ARBA00022729"/>
    </source>
</evidence>
<feature type="domain" description="NolW-like" evidence="7">
    <location>
        <begin position="522"/>
        <end position="600"/>
    </location>
</feature>
<dbReference type="Proteomes" id="UP000603865">
    <property type="component" value="Unassembled WGS sequence"/>
</dbReference>
<evidence type="ECO:0000259" key="6">
    <source>
        <dbReference type="Pfam" id="PF00263"/>
    </source>
</evidence>
<comment type="similarity">
    <text evidence="2">Belongs to the bacterial secretin family.</text>
</comment>
<gene>
    <name evidence="8" type="ORF">GCM10008957_23570</name>
</gene>
<dbReference type="PANTHER" id="PTHR30332:SF17">
    <property type="entry name" value="TYPE IV PILIATION SYSTEM PROTEIN DR_0774-RELATED"/>
    <property type="match status" value="1"/>
</dbReference>
<dbReference type="InterPro" id="IPR050810">
    <property type="entry name" value="Bact_Secretion_Sys_Channel"/>
</dbReference>
<evidence type="ECO:0000256" key="3">
    <source>
        <dbReference type="RuleBase" id="RU004004"/>
    </source>
</evidence>
<feature type="compositionally biased region" description="Polar residues" evidence="4">
    <location>
        <begin position="834"/>
        <end position="848"/>
    </location>
</feature>
<accession>A0A918C8F1</accession>
<dbReference type="GO" id="GO:0009306">
    <property type="term" value="P:protein secretion"/>
    <property type="evidence" value="ECO:0007669"/>
    <property type="project" value="InterPro"/>
</dbReference>
<dbReference type="PANTHER" id="PTHR30332">
    <property type="entry name" value="PROBABLE GENERAL SECRETION PATHWAY PROTEIN D"/>
    <property type="match status" value="1"/>
</dbReference>
<feature type="compositionally biased region" description="Polar residues" evidence="4">
    <location>
        <begin position="877"/>
        <end position="888"/>
    </location>
</feature>
<proteinExistence type="inferred from homology"/>
<dbReference type="GO" id="GO:0009279">
    <property type="term" value="C:cell outer membrane"/>
    <property type="evidence" value="ECO:0007669"/>
    <property type="project" value="UniProtKB-SubCell"/>
</dbReference>
<keyword evidence="1 5" id="KW-0732">Signal</keyword>
<evidence type="ECO:0008006" key="10">
    <source>
        <dbReference type="Google" id="ProtNLM"/>
    </source>
</evidence>
<name>A0A918C8F1_9DEIO</name>
<dbReference type="RefSeq" id="WP_189090588.1">
    <property type="nucleotide sequence ID" value="NZ_BMQL01000011.1"/>
</dbReference>
<organism evidence="8 9">
    <name type="scientific">Deinococcus ruber</name>
    <dbReference type="NCBI Taxonomy" id="1848197"/>
    <lineage>
        <taxon>Bacteria</taxon>
        <taxon>Thermotogati</taxon>
        <taxon>Deinococcota</taxon>
        <taxon>Deinococci</taxon>
        <taxon>Deinococcales</taxon>
        <taxon>Deinococcaceae</taxon>
        <taxon>Deinococcus</taxon>
    </lineage>
</organism>
<dbReference type="EMBL" id="BMQL01000011">
    <property type="protein sequence ID" value="GGR10062.1"/>
    <property type="molecule type" value="Genomic_DNA"/>
</dbReference>
<evidence type="ECO:0000256" key="4">
    <source>
        <dbReference type="SAM" id="MobiDB-lite"/>
    </source>
</evidence>
<keyword evidence="3" id="KW-0813">Transport</keyword>
<evidence type="ECO:0000256" key="5">
    <source>
        <dbReference type="SAM" id="SignalP"/>
    </source>
</evidence>
<dbReference type="Pfam" id="PF03958">
    <property type="entry name" value="Secretin_N"/>
    <property type="match status" value="1"/>
</dbReference>
<comment type="caution">
    <text evidence="8">The sequence shown here is derived from an EMBL/GenBank/DDBJ whole genome shotgun (WGS) entry which is preliminary data.</text>
</comment>
<sequence length="888" mass="89745">MTHRRRTLTLSLLLILSVPASAMSTATPSRPMPVKLAANSTVPLPTATPFPIKTAPTTTKPAPKPAAPVKPAAAVSAISAPGLKSVISIQAGTTLTLPLALALIAKTSNLNLLLRDVPPFQLTQNLKGLTGEQALNAILALYGDTIGATVRANTLIVGPRSVIRQVSGDTDLSISHTTLTKEQATALNSAIPNLQVIPFGNVTLLSGTRVATTLATTLLKNTAPAPVKITPAPVTTLMNGPAVHLDVLVSPLDPTEVVDGIKAAWPNLTVAATPTRVLLSGPQYDASAAATLLGRLQGDALLSQQEAQQAAAEKAASEAAAQKAADDAAAKKAAEDAAAKKAAEDAAAQQAAAVAAAQQAERDAAAQAAKATAQQAAAVEAAKAASIPVPAPIVSSHLSINLDDSVVTRVANSLMEPVKLTLIQDGLYAVNGTQTAIDSFEKAARELEARALTRPSVAYAIRGSLSDVTASLKRVLPSVLILPLADSHQLLITASPDEQMQIVTLLKQVDHVTVTTGDDRVTEIVHLSYAQAAAVVGSLSGSSTTPSTTSPSSTPSPAAAPSASAGGLTVTADTRTNAVILSGPRHLVEDAKTVLLGLDITLPNIDVGLNVQQLSNTDGSDLGVNWQAGVAGVSVGGGSTGLSVAYSPAAAAPTLKVDLAANQNKTVSKTLLDTTLTTQAGRTSTLLSGGQLLVPVTNTTSTGGSSSTQQSHESYTYGMDISVTPRLAPDGTVELAVSLTLGDKPVTSASGNIDIAKKTVTTIVTVKPGQSVTLGGLVSTDESSGNSGVPVLSSLPIIGALFGHQTQSQGHTVVLITLKATPDLQAALPARDNGASTTTLGVPTVPDTTPALTVTPASVNLPTQLPVSGTPAAGHNNGASTTDIPASK</sequence>
<feature type="chain" id="PRO_5037134839" description="NolW-like domain-containing protein" evidence="5">
    <location>
        <begin position="23"/>
        <end position="888"/>
    </location>
</feature>
<protein>
    <recommendedName>
        <fullName evidence="10">NolW-like domain-containing protein</fullName>
    </recommendedName>
</protein>